<name>A0ABR1FVH3_AURAN</name>
<evidence type="ECO:0000313" key="2">
    <source>
        <dbReference type="EMBL" id="KAK7239591.1"/>
    </source>
</evidence>
<organism evidence="2 3">
    <name type="scientific">Aureococcus anophagefferens</name>
    <name type="common">Harmful bloom alga</name>
    <dbReference type="NCBI Taxonomy" id="44056"/>
    <lineage>
        <taxon>Eukaryota</taxon>
        <taxon>Sar</taxon>
        <taxon>Stramenopiles</taxon>
        <taxon>Ochrophyta</taxon>
        <taxon>Pelagophyceae</taxon>
        <taxon>Pelagomonadales</taxon>
        <taxon>Pelagomonadaceae</taxon>
        <taxon>Aureococcus</taxon>
    </lineage>
</organism>
<feature type="compositionally biased region" description="Basic and acidic residues" evidence="1">
    <location>
        <begin position="235"/>
        <end position="257"/>
    </location>
</feature>
<dbReference type="EMBL" id="JBBJCI010000223">
    <property type="protein sequence ID" value="KAK7239591.1"/>
    <property type="molecule type" value="Genomic_DNA"/>
</dbReference>
<gene>
    <name evidence="2" type="ORF">SO694_00028134</name>
</gene>
<protein>
    <submittedName>
        <fullName evidence="2">Uncharacterized protein</fullName>
    </submittedName>
</protein>
<feature type="region of interest" description="Disordered" evidence="1">
    <location>
        <begin position="235"/>
        <end position="295"/>
    </location>
</feature>
<sequence length="326" mass="38451">MPREPDIPRAYHNGVDMLDTRNWSDSAFEHGPPLPQPDFSGLLRAGKRLPAIGPMDTWGTRMYEVHYPHEPPKGNMWIVDGLPKPYKHGRTPRQLFEDTFDDYGNFKPQYPDYFEPGNAVRLRADHSLVGMVGWVRWTYGENDDDPEDVSLETLDHFLRRYHIMGWVRMSNGEVHRVDREECEACELPDDVLAECKEFIENNLAFNQDMMYRAKHGDDYQAEFDRKDAYDLERERYRRSGEQDPEAEKDRAEYERKNPLPGNLPKDFFHQFEPDYDPEKTGEVPDHELPGRVRLDHSKHDGTWQFRKDVDTKADLLTGQRPHVQYW</sequence>
<evidence type="ECO:0000313" key="3">
    <source>
        <dbReference type="Proteomes" id="UP001363151"/>
    </source>
</evidence>
<reference evidence="2 3" key="1">
    <citation type="submission" date="2024-03" db="EMBL/GenBank/DDBJ databases">
        <title>Aureococcus anophagefferens CCMP1851 and Kratosvirus quantuckense: Draft genome of a second virus-susceptible host strain in the model system.</title>
        <authorList>
            <person name="Chase E."/>
            <person name="Truchon A.R."/>
            <person name="Schepens W."/>
            <person name="Wilhelm S.W."/>
        </authorList>
    </citation>
    <scope>NUCLEOTIDE SEQUENCE [LARGE SCALE GENOMIC DNA]</scope>
    <source>
        <strain evidence="2 3">CCMP1851</strain>
    </source>
</reference>
<feature type="compositionally biased region" description="Basic and acidic residues" evidence="1">
    <location>
        <begin position="266"/>
        <end position="295"/>
    </location>
</feature>
<keyword evidence="3" id="KW-1185">Reference proteome</keyword>
<comment type="caution">
    <text evidence="2">The sequence shown here is derived from an EMBL/GenBank/DDBJ whole genome shotgun (WGS) entry which is preliminary data.</text>
</comment>
<evidence type="ECO:0000256" key="1">
    <source>
        <dbReference type="SAM" id="MobiDB-lite"/>
    </source>
</evidence>
<accession>A0ABR1FVH3</accession>
<proteinExistence type="predicted"/>
<dbReference type="Proteomes" id="UP001363151">
    <property type="component" value="Unassembled WGS sequence"/>
</dbReference>